<dbReference type="Proteomes" id="UP000000424">
    <property type="component" value="Chromosome"/>
</dbReference>
<gene>
    <name evidence="1" type="ordered locus">CpB0524</name>
</gene>
<organism evidence="1 2">
    <name type="scientific">Chlamydia pneumoniae</name>
    <name type="common">Chlamydophila pneumoniae</name>
    <dbReference type="NCBI Taxonomy" id="83558"/>
    <lineage>
        <taxon>Bacteria</taxon>
        <taxon>Pseudomonadati</taxon>
        <taxon>Chlamydiota</taxon>
        <taxon>Chlamydiia</taxon>
        <taxon>Chlamydiales</taxon>
        <taxon>Chlamydiaceae</taxon>
        <taxon>Chlamydia/Chlamydophila group</taxon>
        <taxon>Chlamydia</taxon>
    </lineage>
</organism>
<evidence type="ECO:0000313" key="1">
    <source>
        <dbReference type="EMBL" id="AAP98453.1"/>
    </source>
</evidence>
<protein>
    <submittedName>
        <fullName evidence="1">Uncharacterized protein</fullName>
    </submittedName>
</protein>
<keyword evidence="2" id="KW-1185">Reference proteome</keyword>
<dbReference type="EMBL" id="AE009440">
    <property type="protein sequence ID" value="AAP98453.1"/>
    <property type="molecule type" value="Genomic_DNA"/>
</dbReference>
<proteinExistence type="predicted"/>
<name>A0ABM5LCQ0_CHLPN</name>
<sequence length="77" mass="9034">MGSACKFRTLNEKSRSFTRELSGSTKFSLLSGFCDYERSSLKFKANCTKEALLLQLLDQRIREWNCFLFIRKFPILL</sequence>
<accession>A0ABM5LCQ0</accession>
<evidence type="ECO:0000313" key="2">
    <source>
        <dbReference type="Proteomes" id="UP000000424"/>
    </source>
</evidence>
<reference evidence="1" key="1">
    <citation type="submission" date="2002-05" db="EMBL/GenBank/DDBJ databases">
        <title>The genome sequence of Chlamydia pneumoniae TW183 and comparison with other Chlamydia strains based on whole genome sequence analysis.</title>
        <authorList>
            <person name="Geng M.M."/>
            <person name="Schuhmacher A."/>
            <person name="Muehldorfer I."/>
            <person name="Bensch K.W."/>
            <person name="Schaefer K.P."/>
            <person name="Schneider S."/>
            <person name="Pohl T."/>
            <person name="Essig A."/>
            <person name="Marre R."/>
            <person name="Melchers K."/>
        </authorList>
    </citation>
    <scope>NUCLEOTIDE SEQUENCE [LARGE SCALE GENOMIC DNA]</scope>
    <source>
        <strain evidence="1">TW-183</strain>
    </source>
</reference>